<dbReference type="EMBL" id="JAFLCK010000001">
    <property type="protein sequence ID" value="MBN8658810.1"/>
    <property type="molecule type" value="Genomic_DNA"/>
</dbReference>
<dbReference type="AlphaFoldDB" id="A0A8J7TJP8"/>
<sequence length="95" mass="10960">MPENLSEDQKWELLTRSEKLGEVLLKQGKLTLGQLEELIKEQERTESPIGELILSKGWMTRQELLAALDLQHKTDQAIIDSLTEMIQRNTSEENK</sequence>
<comment type="caution">
    <text evidence="1">The sequence shown here is derived from an EMBL/GenBank/DDBJ whole genome shotgun (WGS) entry which is preliminary data.</text>
</comment>
<protein>
    <submittedName>
        <fullName evidence="1">Uncharacterized protein</fullName>
    </submittedName>
</protein>
<dbReference type="InterPro" id="IPR037257">
    <property type="entry name" value="T2SS_E_N_sf"/>
</dbReference>
<gene>
    <name evidence="1" type="ORF">J0M35_00490</name>
</gene>
<accession>A0A8J7TJP8</accession>
<dbReference type="SUPFAM" id="SSF160246">
    <property type="entry name" value="EspE N-terminal domain-like"/>
    <property type="match status" value="1"/>
</dbReference>
<evidence type="ECO:0000313" key="2">
    <source>
        <dbReference type="Proteomes" id="UP000664277"/>
    </source>
</evidence>
<proteinExistence type="predicted"/>
<evidence type="ECO:0000313" key="1">
    <source>
        <dbReference type="EMBL" id="MBN8658810.1"/>
    </source>
</evidence>
<dbReference type="Proteomes" id="UP000664277">
    <property type="component" value="Unassembled WGS sequence"/>
</dbReference>
<name>A0A8J7TJP8_9BACT</name>
<reference evidence="1" key="1">
    <citation type="submission" date="2021-02" db="EMBL/GenBank/DDBJ databases">
        <title>Genome-Resolved Metagenomics of a Microbial Community Performing Photosynthetic Biological Nutrient Removal.</title>
        <authorList>
            <person name="Mcdaniel E.A."/>
        </authorList>
    </citation>
    <scope>NUCLEOTIDE SEQUENCE</scope>
    <source>
        <strain evidence="1">UWPOB_OBS1</strain>
    </source>
</reference>
<organism evidence="1 2">
    <name type="scientific">Candidatus Obscuribacter phosphatis</name>
    <dbReference type="NCBI Taxonomy" id="1906157"/>
    <lineage>
        <taxon>Bacteria</taxon>
        <taxon>Bacillati</taxon>
        <taxon>Candidatus Melainabacteria</taxon>
        <taxon>Candidatus Obscuribacterales</taxon>
        <taxon>Candidatus Obscuribacteraceae</taxon>
        <taxon>Candidatus Obscuribacter</taxon>
    </lineage>
</organism>